<dbReference type="EMBL" id="JAAXKY010000138">
    <property type="protein sequence ID" value="NMH81273.1"/>
    <property type="molecule type" value="Genomic_DNA"/>
</dbReference>
<dbReference type="InterPro" id="IPR050428">
    <property type="entry name" value="TCS_sensor_his_kinase"/>
</dbReference>
<keyword evidence="5" id="KW-0808">Transferase</keyword>
<feature type="domain" description="HAMP" evidence="12">
    <location>
        <begin position="79"/>
        <end position="132"/>
    </location>
</feature>
<dbReference type="InterPro" id="IPR003660">
    <property type="entry name" value="HAMP_dom"/>
</dbReference>
<protein>
    <recommendedName>
        <fullName evidence="3">histidine kinase</fullName>
        <ecNumber evidence="3">2.7.13.3</ecNumber>
    </recommendedName>
</protein>
<reference evidence="13 14" key="1">
    <citation type="submission" date="2020-04" db="EMBL/GenBank/DDBJ databases">
        <authorList>
            <person name="Klaysubun C."/>
            <person name="Duangmal K."/>
            <person name="Lipun K."/>
        </authorList>
    </citation>
    <scope>NUCLEOTIDE SEQUENCE [LARGE SCALE GENOMIC DNA]</scope>
    <source>
        <strain evidence="13 14">JCM 11839</strain>
    </source>
</reference>
<keyword evidence="9" id="KW-0902">Two-component regulatory system</keyword>
<dbReference type="PROSITE" id="PS50885">
    <property type="entry name" value="HAMP"/>
    <property type="match status" value="1"/>
</dbReference>
<sequence>MRLTLGYAGFLVAAGMVTAAAAYVIIKYIPNYPLTASNPRDTSWTPARGEILDTLLTISWGILLLLAAIGLAGGWALAGWVLRPLQQINEAAQIAATGKLDHRINLVGRNDEFQQLADNFDHMLTRLSDAFDAHQRFAANASHELRTPLTVTSTLLDVARSSPEQPDYPRLLDQLQVTNDRAIRITDALLRLADADAASIRATSVPVDLAGVAHRSLTEQYTEAARHQVTVHGRLEPAPTFGDPVLLEQLVTNLVQNAIRHNTRPGTAYVSTGRDPASGAVVLRTENPGPEYSPEAAARLSEPFLRGGGRVRVAGQVVGHGLGLALVERIVAAHDGTLALEPRPGGGLVVTAVLRSPAPVSAVSTCA</sequence>
<dbReference type="GO" id="GO:0016301">
    <property type="term" value="F:kinase activity"/>
    <property type="evidence" value="ECO:0007669"/>
    <property type="project" value="UniProtKB-KW"/>
</dbReference>
<evidence type="ECO:0000256" key="6">
    <source>
        <dbReference type="ARBA" id="ARBA00022692"/>
    </source>
</evidence>
<dbReference type="InterPro" id="IPR003594">
    <property type="entry name" value="HATPase_dom"/>
</dbReference>
<dbReference type="PANTHER" id="PTHR45436:SF5">
    <property type="entry name" value="SENSOR HISTIDINE KINASE TRCS"/>
    <property type="match status" value="1"/>
</dbReference>
<dbReference type="SMART" id="SM00388">
    <property type="entry name" value="HisKA"/>
    <property type="match status" value="1"/>
</dbReference>
<evidence type="ECO:0000313" key="13">
    <source>
        <dbReference type="EMBL" id="NMH81273.1"/>
    </source>
</evidence>
<dbReference type="SUPFAM" id="SSF47384">
    <property type="entry name" value="Homodimeric domain of signal transducing histidine kinase"/>
    <property type="match status" value="1"/>
</dbReference>
<dbReference type="Pfam" id="PF00512">
    <property type="entry name" value="HisKA"/>
    <property type="match status" value="1"/>
</dbReference>
<evidence type="ECO:0000256" key="5">
    <source>
        <dbReference type="ARBA" id="ARBA00022679"/>
    </source>
</evidence>
<evidence type="ECO:0000256" key="10">
    <source>
        <dbReference type="SAM" id="Phobius"/>
    </source>
</evidence>
<feature type="domain" description="Histidine kinase" evidence="11">
    <location>
        <begin position="140"/>
        <end position="358"/>
    </location>
</feature>
<dbReference type="CDD" id="cd06225">
    <property type="entry name" value="HAMP"/>
    <property type="match status" value="1"/>
</dbReference>
<keyword evidence="14" id="KW-1185">Reference proteome</keyword>
<dbReference type="Pfam" id="PF00672">
    <property type="entry name" value="HAMP"/>
    <property type="match status" value="1"/>
</dbReference>
<dbReference type="InterPro" id="IPR005467">
    <property type="entry name" value="His_kinase_dom"/>
</dbReference>
<dbReference type="EC" id="2.7.13.3" evidence="3"/>
<dbReference type="SMART" id="SM00387">
    <property type="entry name" value="HATPase_c"/>
    <property type="match status" value="1"/>
</dbReference>
<evidence type="ECO:0000256" key="9">
    <source>
        <dbReference type="ARBA" id="ARBA00023012"/>
    </source>
</evidence>
<dbReference type="PROSITE" id="PS50109">
    <property type="entry name" value="HIS_KIN"/>
    <property type="match status" value="1"/>
</dbReference>
<keyword evidence="6 10" id="KW-0812">Transmembrane</keyword>
<dbReference type="InterPro" id="IPR036890">
    <property type="entry name" value="HATPase_C_sf"/>
</dbReference>
<dbReference type="SUPFAM" id="SSF55874">
    <property type="entry name" value="ATPase domain of HSP90 chaperone/DNA topoisomerase II/histidine kinase"/>
    <property type="match status" value="1"/>
</dbReference>
<evidence type="ECO:0000256" key="1">
    <source>
        <dbReference type="ARBA" id="ARBA00000085"/>
    </source>
</evidence>
<keyword evidence="8 10" id="KW-1133">Transmembrane helix</keyword>
<dbReference type="Proteomes" id="UP001296706">
    <property type="component" value="Unassembled WGS sequence"/>
</dbReference>
<feature type="transmembrane region" description="Helical" evidence="10">
    <location>
        <begin position="58"/>
        <end position="82"/>
    </location>
</feature>
<dbReference type="CDD" id="cd00082">
    <property type="entry name" value="HisKA"/>
    <property type="match status" value="1"/>
</dbReference>
<keyword evidence="10" id="KW-0472">Membrane</keyword>
<comment type="subcellular location">
    <subcellularLocation>
        <location evidence="2">Cell membrane</location>
    </subcellularLocation>
</comment>
<keyword evidence="7 13" id="KW-0418">Kinase</keyword>
<dbReference type="InterPro" id="IPR036097">
    <property type="entry name" value="HisK_dim/P_sf"/>
</dbReference>
<evidence type="ECO:0000256" key="3">
    <source>
        <dbReference type="ARBA" id="ARBA00012438"/>
    </source>
</evidence>
<dbReference type="Gene3D" id="6.10.340.10">
    <property type="match status" value="1"/>
</dbReference>
<dbReference type="Gene3D" id="3.30.565.10">
    <property type="entry name" value="Histidine kinase-like ATPase, C-terminal domain"/>
    <property type="match status" value="1"/>
</dbReference>
<keyword evidence="4" id="KW-0597">Phosphoprotein</keyword>
<evidence type="ECO:0000259" key="11">
    <source>
        <dbReference type="PROSITE" id="PS50109"/>
    </source>
</evidence>
<evidence type="ECO:0000256" key="7">
    <source>
        <dbReference type="ARBA" id="ARBA00022777"/>
    </source>
</evidence>
<gene>
    <name evidence="13" type="ORF">HF577_29785</name>
</gene>
<evidence type="ECO:0000259" key="12">
    <source>
        <dbReference type="PROSITE" id="PS50885"/>
    </source>
</evidence>
<comment type="caution">
    <text evidence="13">The sequence shown here is derived from an EMBL/GenBank/DDBJ whole genome shotgun (WGS) entry which is preliminary data.</text>
</comment>
<dbReference type="InterPro" id="IPR003661">
    <property type="entry name" value="HisK_dim/P_dom"/>
</dbReference>
<dbReference type="SUPFAM" id="SSF158472">
    <property type="entry name" value="HAMP domain-like"/>
    <property type="match status" value="1"/>
</dbReference>
<dbReference type="SMART" id="SM00304">
    <property type="entry name" value="HAMP"/>
    <property type="match status" value="1"/>
</dbReference>
<evidence type="ECO:0000313" key="14">
    <source>
        <dbReference type="Proteomes" id="UP001296706"/>
    </source>
</evidence>
<evidence type="ECO:0000256" key="4">
    <source>
        <dbReference type="ARBA" id="ARBA00022553"/>
    </source>
</evidence>
<name>A0ABX1RLN4_9PSEU</name>
<dbReference type="PANTHER" id="PTHR45436">
    <property type="entry name" value="SENSOR HISTIDINE KINASE YKOH"/>
    <property type="match status" value="1"/>
</dbReference>
<proteinExistence type="predicted"/>
<accession>A0ABX1RLN4</accession>
<comment type="catalytic activity">
    <reaction evidence="1">
        <text>ATP + protein L-histidine = ADP + protein N-phospho-L-histidine.</text>
        <dbReference type="EC" id="2.7.13.3"/>
    </reaction>
</comment>
<evidence type="ECO:0000256" key="8">
    <source>
        <dbReference type="ARBA" id="ARBA00022989"/>
    </source>
</evidence>
<organism evidence="13 14">
    <name type="scientific">Pseudonocardia xinjiangensis</name>
    <dbReference type="NCBI Taxonomy" id="75289"/>
    <lineage>
        <taxon>Bacteria</taxon>
        <taxon>Bacillati</taxon>
        <taxon>Actinomycetota</taxon>
        <taxon>Actinomycetes</taxon>
        <taxon>Pseudonocardiales</taxon>
        <taxon>Pseudonocardiaceae</taxon>
        <taxon>Pseudonocardia</taxon>
    </lineage>
</organism>
<dbReference type="Pfam" id="PF02518">
    <property type="entry name" value="HATPase_c"/>
    <property type="match status" value="1"/>
</dbReference>
<dbReference type="Gene3D" id="1.10.287.130">
    <property type="match status" value="1"/>
</dbReference>
<evidence type="ECO:0000256" key="2">
    <source>
        <dbReference type="ARBA" id="ARBA00004236"/>
    </source>
</evidence>